<dbReference type="EMBL" id="CP002160">
    <property type="protein sequence ID" value="ADL50311.1"/>
    <property type="molecule type" value="Genomic_DNA"/>
</dbReference>
<dbReference type="Proteomes" id="UP000002730">
    <property type="component" value="Chromosome"/>
</dbReference>
<reference evidence="1 2" key="1">
    <citation type="submission" date="2010-08" db="EMBL/GenBank/DDBJ databases">
        <title>Complete sequence of Clostridium cellulovorans 743B.</title>
        <authorList>
            <consortium name="US DOE Joint Genome Institute"/>
            <person name="Lucas S."/>
            <person name="Copeland A."/>
            <person name="Lapidus A."/>
            <person name="Cheng J.-F."/>
            <person name="Bruce D."/>
            <person name="Goodwin L."/>
            <person name="Pitluck S."/>
            <person name="Chertkov O."/>
            <person name="Detter J.C."/>
            <person name="Han C."/>
            <person name="Tapia R."/>
            <person name="Land M."/>
            <person name="Hauser L."/>
            <person name="Chang Y.-J."/>
            <person name="Jeffries C."/>
            <person name="Kyrpides N."/>
            <person name="Ivanova N."/>
            <person name="Mikhailova N."/>
            <person name="Hemme C.L."/>
            <person name="Woyke T."/>
        </authorList>
    </citation>
    <scope>NUCLEOTIDE SEQUENCE [LARGE SCALE GENOMIC DNA]</scope>
    <source>
        <strain evidence="2">ATCC 35296 / DSM 3052 / OCM 3 / 743B</strain>
    </source>
</reference>
<organism evidence="1 2">
    <name type="scientific">Clostridium cellulovorans (strain ATCC 35296 / DSM 3052 / OCM 3 / 743B)</name>
    <dbReference type="NCBI Taxonomy" id="573061"/>
    <lineage>
        <taxon>Bacteria</taxon>
        <taxon>Bacillati</taxon>
        <taxon>Bacillota</taxon>
        <taxon>Clostridia</taxon>
        <taxon>Eubacteriales</taxon>
        <taxon>Clostridiaceae</taxon>
        <taxon>Clostridium</taxon>
    </lineage>
</organism>
<dbReference type="KEGG" id="ccb:Clocel_0537"/>
<sequence length="56" mass="5840">MMNTLVKLDISELEKITGGASDLAYDFGYWIGSIFAPPATHISAGGYTHGGGGGRH</sequence>
<proteinExistence type="predicted"/>
<gene>
    <name evidence="1" type="ordered locus">Clocel_0537</name>
</gene>
<dbReference type="HOGENOM" id="CLU_3006037_0_0_9"/>
<name>D9SR23_CLOC7</name>
<dbReference type="RefSeq" id="WP_013291600.1">
    <property type="nucleotide sequence ID" value="NC_014393.1"/>
</dbReference>
<evidence type="ECO:0000313" key="1">
    <source>
        <dbReference type="EMBL" id="ADL50311.1"/>
    </source>
</evidence>
<dbReference type="AlphaFoldDB" id="D9SR23"/>
<accession>D9SR23</accession>
<keyword evidence="2" id="KW-1185">Reference proteome</keyword>
<evidence type="ECO:0000313" key="2">
    <source>
        <dbReference type="Proteomes" id="UP000002730"/>
    </source>
</evidence>
<protein>
    <submittedName>
        <fullName evidence="1">Uncharacterized protein</fullName>
    </submittedName>
</protein>